<feature type="domain" description="Thiolase N-terminal" evidence="8">
    <location>
        <begin position="8"/>
        <end position="265"/>
    </location>
</feature>
<comment type="caution">
    <text evidence="10">The sequence shown here is derived from an EMBL/GenBank/DDBJ whole genome shotgun (WGS) entry which is preliminary data.</text>
</comment>
<evidence type="ECO:0000313" key="10">
    <source>
        <dbReference type="EMBL" id="GAA2031792.1"/>
    </source>
</evidence>
<reference evidence="11" key="1">
    <citation type="journal article" date="2019" name="Int. J. Syst. Evol. Microbiol.">
        <title>The Global Catalogue of Microorganisms (GCM) 10K type strain sequencing project: providing services to taxonomists for standard genome sequencing and annotation.</title>
        <authorList>
            <consortium name="The Broad Institute Genomics Platform"/>
            <consortium name="The Broad Institute Genome Sequencing Center for Infectious Disease"/>
            <person name="Wu L."/>
            <person name="Ma J."/>
        </authorList>
    </citation>
    <scope>NUCLEOTIDE SEQUENCE [LARGE SCALE GENOMIC DNA]</scope>
    <source>
        <strain evidence="11">JCM 13595</strain>
    </source>
</reference>
<evidence type="ECO:0000256" key="4">
    <source>
        <dbReference type="ARBA" id="ARBA00023315"/>
    </source>
</evidence>
<dbReference type="CDD" id="cd00751">
    <property type="entry name" value="thiolase"/>
    <property type="match status" value="1"/>
</dbReference>
<dbReference type="InterPro" id="IPR020615">
    <property type="entry name" value="Thiolase_acyl_enz_int_AS"/>
</dbReference>
<dbReference type="PANTHER" id="PTHR18919:SF107">
    <property type="entry name" value="ACETYL-COA ACETYLTRANSFERASE, CYTOSOLIC"/>
    <property type="match status" value="1"/>
</dbReference>
<dbReference type="InterPro" id="IPR020613">
    <property type="entry name" value="Thiolase_CS"/>
</dbReference>
<keyword evidence="4 7" id="KW-0012">Acyltransferase</keyword>
<dbReference type="Pfam" id="PF00108">
    <property type="entry name" value="Thiolase_N"/>
    <property type="match status" value="1"/>
</dbReference>
<accession>A0ABN2UFI8</accession>
<dbReference type="EMBL" id="BAAAMN010000016">
    <property type="protein sequence ID" value="GAA2031792.1"/>
    <property type="molecule type" value="Genomic_DNA"/>
</dbReference>
<evidence type="ECO:0000259" key="9">
    <source>
        <dbReference type="Pfam" id="PF02803"/>
    </source>
</evidence>
<dbReference type="Pfam" id="PF02803">
    <property type="entry name" value="Thiolase_C"/>
    <property type="match status" value="1"/>
</dbReference>
<keyword evidence="3 7" id="KW-0808">Transferase</keyword>
<evidence type="ECO:0000259" key="8">
    <source>
        <dbReference type="Pfam" id="PF00108"/>
    </source>
</evidence>
<comment type="similarity">
    <text evidence="1 7">Belongs to the thiolase-like superfamily. Thiolase family.</text>
</comment>
<sequence length="397" mass="40400">MSIKDDSVVLLGGARTPFGRFGGKLSSQTAQELGAVAIAGALANSGVRADLIDQVIMGQVLPAGGGQLTARSAAAAAGVPMNVPALNINRMCLSGVDAIMQAQQAIFSGHADVVVAGGQESMSNAPHLLTDSRRGVRYGSAGLIDHLEFDGLQDAFTGQSMGSLTEADNVNYRIGRSQQDALAARSHQRAAVAAERGTLAKEIVPVTVGSGAAAQEVAIDEGIRPDTTEESLARLPPVFAKDGTLTAGNSSPISDGAAAVVVARRSVAKDLGLPWLVELGAGSVVAGPDSGLHEQPANALMKACEREGLSPEELDLVEINEAFAAVVIASQQRLGLSDMRVNVSGGAIALGHPIGTSGARLALHLANEIHERGKTIGALSLCGAGGQGQALILRAPE</sequence>
<dbReference type="InterPro" id="IPR020617">
    <property type="entry name" value="Thiolase_C"/>
</dbReference>
<protein>
    <recommendedName>
        <fullName evidence="6">Probable acetyl-CoA acetyltransferase</fullName>
        <ecNumber evidence="2">2.3.1.9</ecNumber>
    </recommendedName>
    <alternativeName>
        <fullName evidence="5">Acetoacetyl-CoA thiolase</fullName>
    </alternativeName>
</protein>
<dbReference type="Gene3D" id="3.40.47.10">
    <property type="match status" value="2"/>
</dbReference>
<dbReference type="InterPro" id="IPR020616">
    <property type="entry name" value="Thiolase_N"/>
</dbReference>
<dbReference type="Proteomes" id="UP001501461">
    <property type="component" value="Unassembled WGS sequence"/>
</dbReference>
<evidence type="ECO:0000256" key="7">
    <source>
        <dbReference type="RuleBase" id="RU003557"/>
    </source>
</evidence>
<dbReference type="InterPro" id="IPR020610">
    <property type="entry name" value="Thiolase_AS"/>
</dbReference>
<dbReference type="PROSITE" id="PS00099">
    <property type="entry name" value="THIOLASE_3"/>
    <property type="match status" value="1"/>
</dbReference>
<evidence type="ECO:0000256" key="6">
    <source>
        <dbReference type="ARBA" id="ARBA00040529"/>
    </source>
</evidence>
<feature type="domain" description="Thiolase C-terminal" evidence="9">
    <location>
        <begin position="275"/>
        <end position="394"/>
    </location>
</feature>
<evidence type="ECO:0000256" key="5">
    <source>
        <dbReference type="ARBA" id="ARBA00030755"/>
    </source>
</evidence>
<keyword evidence="11" id="KW-1185">Reference proteome</keyword>
<dbReference type="PIRSF" id="PIRSF000429">
    <property type="entry name" value="Ac-CoA_Ac_transf"/>
    <property type="match status" value="1"/>
</dbReference>
<dbReference type="PANTHER" id="PTHR18919">
    <property type="entry name" value="ACETYL-COA C-ACYLTRANSFERASE"/>
    <property type="match status" value="1"/>
</dbReference>
<dbReference type="SUPFAM" id="SSF53901">
    <property type="entry name" value="Thiolase-like"/>
    <property type="match status" value="2"/>
</dbReference>
<organism evidence="10 11">
    <name type="scientific">Yaniella flava</name>
    <dbReference type="NCBI Taxonomy" id="287930"/>
    <lineage>
        <taxon>Bacteria</taxon>
        <taxon>Bacillati</taxon>
        <taxon>Actinomycetota</taxon>
        <taxon>Actinomycetes</taxon>
        <taxon>Micrococcales</taxon>
        <taxon>Micrococcaceae</taxon>
        <taxon>Yaniella</taxon>
    </lineage>
</organism>
<evidence type="ECO:0000256" key="2">
    <source>
        <dbReference type="ARBA" id="ARBA00012705"/>
    </source>
</evidence>
<name>A0ABN2UFI8_9MICC</name>
<evidence type="ECO:0000256" key="1">
    <source>
        <dbReference type="ARBA" id="ARBA00010982"/>
    </source>
</evidence>
<dbReference type="PROSITE" id="PS00737">
    <property type="entry name" value="THIOLASE_2"/>
    <property type="match status" value="1"/>
</dbReference>
<dbReference type="InterPro" id="IPR002155">
    <property type="entry name" value="Thiolase"/>
</dbReference>
<dbReference type="NCBIfam" id="TIGR01930">
    <property type="entry name" value="AcCoA-C-Actrans"/>
    <property type="match status" value="1"/>
</dbReference>
<gene>
    <name evidence="10" type="ORF">GCM10009720_10050</name>
</gene>
<proteinExistence type="inferred from homology"/>
<dbReference type="PROSITE" id="PS00098">
    <property type="entry name" value="THIOLASE_1"/>
    <property type="match status" value="1"/>
</dbReference>
<evidence type="ECO:0000256" key="3">
    <source>
        <dbReference type="ARBA" id="ARBA00022679"/>
    </source>
</evidence>
<dbReference type="EC" id="2.3.1.9" evidence="2"/>
<evidence type="ECO:0000313" key="11">
    <source>
        <dbReference type="Proteomes" id="UP001501461"/>
    </source>
</evidence>
<dbReference type="InterPro" id="IPR016039">
    <property type="entry name" value="Thiolase-like"/>
</dbReference>
<dbReference type="RefSeq" id="WP_343956511.1">
    <property type="nucleotide sequence ID" value="NZ_BAAAMN010000016.1"/>
</dbReference>